<evidence type="ECO:0000313" key="1">
    <source>
        <dbReference type="EMBL" id="BAX53788.1"/>
    </source>
</evidence>
<sequence length="69" mass="7817">MLNEDCDEHKQKLCELPKPGESLTLSQGQFKGIDAIYQEPDGEKRSFMLINLLGRAVIVSVDNKDLIKR</sequence>
<reference evidence="2" key="1">
    <citation type="submission" date="2017-05" db="EMBL/GenBank/DDBJ databases">
        <title>Whole genome sequence of fish pathogenic bacteria, Photobacterium damselae subsp. piscicida, strain 91-197, isolated from hybrid striped bass (Morone sp.) in USA.</title>
        <authorList>
            <person name="Teru Y."/>
            <person name="Hikima J."/>
            <person name="Kono T."/>
            <person name="Sakai M."/>
            <person name="Takano T."/>
            <person name="Hawke J.P."/>
            <person name="Takeyama H."/>
            <person name="Aoki T."/>
        </authorList>
    </citation>
    <scope>NUCLEOTIDE SEQUENCE [LARGE SCALE GENOMIC DNA]</scope>
    <source>
        <strain evidence="2">91-197</strain>
    </source>
</reference>
<name>A0AAD1CG87_PHODP</name>
<dbReference type="AlphaFoldDB" id="A0AAD1CG87"/>
<evidence type="ECO:0000313" key="2">
    <source>
        <dbReference type="Proteomes" id="UP000218676"/>
    </source>
</evidence>
<dbReference type="EMBL" id="AP018045">
    <property type="protein sequence ID" value="BAX53788.1"/>
    <property type="molecule type" value="Genomic_DNA"/>
</dbReference>
<organism evidence="1 2">
    <name type="scientific">Photobacterium damsela subsp. piscicida</name>
    <name type="common">Pasteurella piscicida</name>
    <dbReference type="NCBI Taxonomy" id="38294"/>
    <lineage>
        <taxon>Bacteria</taxon>
        <taxon>Pseudomonadati</taxon>
        <taxon>Pseudomonadota</taxon>
        <taxon>Gammaproteobacteria</taxon>
        <taxon>Vibrionales</taxon>
        <taxon>Vibrionaceae</taxon>
        <taxon>Photobacterium</taxon>
    </lineage>
</organism>
<dbReference type="Gene3D" id="2.30.30.30">
    <property type="match status" value="1"/>
</dbReference>
<gene>
    <name evidence="1" type="ORF">PDPUS_1_02414</name>
</gene>
<proteinExistence type="predicted"/>
<accession>A0AAD1CG87</accession>
<dbReference type="Proteomes" id="UP000218676">
    <property type="component" value="Chromosome 1"/>
</dbReference>
<dbReference type="InterPro" id="IPR014722">
    <property type="entry name" value="Rib_uL2_dom2"/>
</dbReference>
<protein>
    <submittedName>
        <fullName evidence="1">Transcription antitermination protein RfaH</fullName>
    </submittedName>
</protein>